<accession>A0A6A6RJD3</accession>
<dbReference type="EMBL" id="MU006854">
    <property type="protein sequence ID" value="KAF2634188.1"/>
    <property type="molecule type" value="Genomic_DNA"/>
</dbReference>
<sequence length="309" mass="36094">MSSRSPSKPYGLASWHREAICNPKFGTEFRYTNYSYYLCTVSHHHQEFLLRALKSSDGLRTLSLPPTTPPTPPTMPSFSRFSSLPAEIQTSIISHAFVVITSSSQQKATLKLSHANVIISSSRNISLLQVSNFFRSETRLLLSRSPYETFLIYSARHHQILFKPVTEILELDLRNLWICDRFSSSEARKSKDTSLIFDRPRYLQWQLRINTLRLHLLLDRKWWEETMEDPDLVLGWLHIFPHLDRVFVSHEENDVTALELGASKAKTKSSEELYEIPAMWDEDEKPWNVKLEVYWLDGVQKECSRRIYE</sequence>
<reference evidence="1" key="1">
    <citation type="journal article" date="2020" name="Stud. Mycol.">
        <title>101 Dothideomycetes genomes: a test case for predicting lifestyles and emergence of pathogens.</title>
        <authorList>
            <person name="Haridas S."/>
            <person name="Albert R."/>
            <person name="Binder M."/>
            <person name="Bloem J."/>
            <person name="Labutti K."/>
            <person name="Salamov A."/>
            <person name="Andreopoulos B."/>
            <person name="Baker S."/>
            <person name="Barry K."/>
            <person name="Bills G."/>
            <person name="Bluhm B."/>
            <person name="Cannon C."/>
            <person name="Castanera R."/>
            <person name="Culley D."/>
            <person name="Daum C."/>
            <person name="Ezra D."/>
            <person name="Gonzalez J."/>
            <person name="Henrissat B."/>
            <person name="Kuo A."/>
            <person name="Liang C."/>
            <person name="Lipzen A."/>
            <person name="Lutzoni F."/>
            <person name="Magnuson J."/>
            <person name="Mondo S."/>
            <person name="Nolan M."/>
            <person name="Ohm R."/>
            <person name="Pangilinan J."/>
            <person name="Park H.-J."/>
            <person name="Ramirez L."/>
            <person name="Alfaro M."/>
            <person name="Sun H."/>
            <person name="Tritt A."/>
            <person name="Yoshinaga Y."/>
            <person name="Zwiers L.-H."/>
            <person name="Turgeon B."/>
            <person name="Goodwin S."/>
            <person name="Spatafora J."/>
            <person name="Crous P."/>
            <person name="Grigoriev I."/>
        </authorList>
    </citation>
    <scope>NUCLEOTIDE SEQUENCE</scope>
    <source>
        <strain evidence="1">CBS 473.64</strain>
    </source>
</reference>
<proteinExistence type="predicted"/>
<evidence type="ECO:0000313" key="2">
    <source>
        <dbReference type="Proteomes" id="UP000799753"/>
    </source>
</evidence>
<evidence type="ECO:0000313" key="1">
    <source>
        <dbReference type="EMBL" id="KAF2634188.1"/>
    </source>
</evidence>
<evidence type="ECO:0008006" key="3">
    <source>
        <dbReference type="Google" id="ProtNLM"/>
    </source>
</evidence>
<protein>
    <recommendedName>
        <fullName evidence="3">F-box domain-containing protein</fullName>
    </recommendedName>
</protein>
<name>A0A6A6RJD3_9PLEO</name>
<dbReference type="Proteomes" id="UP000799753">
    <property type="component" value="Unassembled WGS sequence"/>
</dbReference>
<keyword evidence="2" id="KW-1185">Reference proteome</keyword>
<gene>
    <name evidence="1" type="ORF">P280DRAFT_542002</name>
</gene>
<dbReference type="AlphaFoldDB" id="A0A6A6RJD3"/>
<organism evidence="1 2">
    <name type="scientific">Massarina eburnea CBS 473.64</name>
    <dbReference type="NCBI Taxonomy" id="1395130"/>
    <lineage>
        <taxon>Eukaryota</taxon>
        <taxon>Fungi</taxon>
        <taxon>Dikarya</taxon>
        <taxon>Ascomycota</taxon>
        <taxon>Pezizomycotina</taxon>
        <taxon>Dothideomycetes</taxon>
        <taxon>Pleosporomycetidae</taxon>
        <taxon>Pleosporales</taxon>
        <taxon>Massarineae</taxon>
        <taxon>Massarinaceae</taxon>
        <taxon>Massarina</taxon>
    </lineage>
</organism>